<proteinExistence type="predicted"/>
<sequence>MSRGMSRPVLTLLLLRSSLVYSNRIDQCVPHRIYNLPSTPSRAHSHPTPKAKPLTRDIPALLHPHHRPPHSYTHPSTNPSNSPPKHKHDIEDPEVPTQTQQMSQSPGSTK</sequence>
<evidence type="ECO:0000256" key="1">
    <source>
        <dbReference type="SAM" id="MobiDB-lite"/>
    </source>
</evidence>
<protein>
    <submittedName>
        <fullName evidence="3">Uncharacterized protein</fullName>
    </submittedName>
</protein>
<feature type="region of interest" description="Disordered" evidence="1">
    <location>
        <begin position="34"/>
        <end position="110"/>
    </location>
</feature>
<dbReference type="EMBL" id="KV428018">
    <property type="protein sequence ID" value="KZT41789.1"/>
    <property type="molecule type" value="Genomic_DNA"/>
</dbReference>
<reference evidence="3 4" key="1">
    <citation type="journal article" date="2016" name="Mol. Biol. Evol.">
        <title>Comparative Genomics of Early-Diverging Mushroom-Forming Fungi Provides Insights into the Origins of Lignocellulose Decay Capabilities.</title>
        <authorList>
            <person name="Nagy L.G."/>
            <person name="Riley R."/>
            <person name="Tritt A."/>
            <person name="Adam C."/>
            <person name="Daum C."/>
            <person name="Floudas D."/>
            <person name="Sun H."/>
            <person name="Yadav J.S."/>
            <person name="Pangilinan J."/>
            <person name="Larsson K.H."/>
            <person name="Matsuura K."/>
            <person name="Barry K."/>
            <person name="Labutti K."/>
            <person name="Kuo R."/>
            <person name="Ohm R.A."/>
            <person name="Bhattacharya S.S."/>
            <person name="Shirouzu T."/>
            <person name="Yoshinaga Y."/>
            <person name="Martin F.M."/>
            <person name="Grigoriev I.V."/>
            <person name="Hibbett D.S."/>
        </authorList>
    </citation>
    <scope>NUCLEOTIDE SEQUENCE [LARGE SCALE GENOMIC DNA]</scope>
    <source>
        <strain evidence="3 4">HHB10207 ss-3</strain>
    </source>
</reference>
<name>A0A166GL89_9AGAM</name>
<accession>A0A166GL89</accession>
<evidence type="ECO:0000313" key="3">
    <source>
        <dbReference type="EMBL" id="KZT41789.1"/>
    </source>
</evidence>
<evidence type="ECO:0000256" key="2">
    <source>
        <dbReference type="SAM" id="SignalP"/>
    </source>
</evidence>
<feature type="compositionally biased region" description="Polar residues" evidence="1">
    <location>
        <begin position="96"/>
        <end position="110"/>
    </location>
</feature>
<gene>
    <name evidence="3" type="ORF">SISSUDRAFT_203461</name>
</gene>
<feature type="signal peptide" evidence="2">
    <location>
        <begin position="1"/>
        <end position="22"/>
    </location>
</feature>
<dbReference type="Proteomes" id="UP000076798">
    <property type="component" value="Unassembled WGS sequence"/>
</dbReference>
<evidence type="ECO:0000313" key="4">
    <source>
        <dbReference type="Proteomes" id="UP000076798"/>
    </source>
</evidence>
<dbReference type="AlphaFoldDB" id="A0A166GL89"/>
<organism evidence="3 4">
    <name type="scientific">Sistotremastrum suecicum HHB10207 ss-3</name>
    <dbReference type="NCBI Taxonomy" id="1314776"/>
    <lineage>
        <taxon>Eukaryota</taxon>
        <taxon>Fungi</taxon>
        <taxon>Dikarya</taxon>
        <taxon>Basidiomycota</taxon>
        <taxon>Agaricomycotina</taxon>
        <taxon>Agaricomycetes</taxon>
        <taxon>Sistotremastrales</taxon>
        <taxon>Sistotremastraceae</taxon>
        <taxon>Sistotremastrum</taxon>
    </lineage>
</organism>
<feature type="chain" id="PRO_5007873963" evidence="2">
    <location>
        <begin position="23"/>
        <end position="110"/>
    </location>
</feature>
<keyword evidence="4" id="KW-1185">Reference proteome</keyword>
<keyword evidence="2" id="KW-0732">Signal</keyword>